<dbReference type="RefSeq" id="XP_030643426.1">
    <property type="nucleotide sequence ID" value="XM_030787566.1"/>
</dbReference>
<comment type="subcellular location">
    <subcellularLocation>
        <location evidence="1">Membrane</location>
        <topology evidence="1">Single-pass membrane protein</topology>
    </subcellularLocation>
</comment>
<dbReference type="GO" id="GO:0008076">
    <property type="term" value="C:voltage-gated potassium channel complex"/>
    <property type="evidence" value="ECO:0007669"/>
    <property type="project" value="TreeGrafter"/>
</dbReference>
<name>A0A6J2WJB4_CHACN</name>
<dbReference type="PANTHER" id="PTHR15282">
    <property type="entry name" value="POTASSIUM VOLTAGE-GATED CHANNEL SUBFAMILY E MEMBER 1, 3"/>
    <property type="match status" value="1"/>
</dbReference>
<dbReference type="GO" id="GO:0044325">
    <property type="term" value="F:transmembrane transporter binding"/>
    <property type="evidence" value="ECO:0007669"/>
    <property type="project" value="TreeGrafter"/>
</dbReference>
<evidence type="ECO:0000313" key="7">
    <source>
        <dbReference type="Proteomes" id="UP000504632"/>
    </source>
</evidence>
<reference evidence="8" key="1">
    <citation type="submission" date="2025-08" db="UniProtKB">
        <authorList>
            <consortium name="RefSeq"/>
        </authorList>
    </citation>
    <scope>IDENTIFICATION</scope>
</reference>
<dbReference type="GO" id="GO:0060307">
    <property type="term" value="P:regulation of ventricular cardiac muscle cell membrane repolarization"/>
    <property type="evidence" value="ECO:0007669"/>
    <property type="project" value="TreeGrafter"/>
</dbReference>
<dbReference type="GO" id="GO:1902282">
    <property type="term" value="F:voltage-gated potassium channel activity involved in ventricular cardiac muscle cell action potential repolarization"/>
    <property type="evidence" value="ECO:0007669"/>
    <property type="project" value="TreeGrafter"/>
</dbReference>
<dbReference type="InterPro" id="IPR000369">
    <property type="entry name" value="K_chnl_KCNE"/>
</dbReference>
<evidence type="ECO:0000313" key="8">
    <source>
        <dbReference type="RefSeq" id="XP_030643426.1"/>
    </source>
</evidence>
<dbReference type="OrthoDB" id="8772344at2759"/>
<dbReference type="GO" id="GO:0005251">
    <property type="term" value="F:delayed rectifier potassium channel activity"/>
    <property type="evidence" value="ECO:0007669"/>
    <property type="project" value="TreeGrafter"/>
</dbReference>
<evidence type="ECO:0000256" key="6">
    <source>
        <dbReference type="SAM" id="Phobius"/>
    </source>
</evidence>
<accession>A0A6J2WJB4</accession>
<dbReference type="AlphaFoldDB" id="A0A6J2WJB4"/>
<evidence type="ECO:0000256" key="2">
    <source>
        <dbReference type="ARBA" id="ARBA00005688"/>
    </source>
</evidence>
<protein>
    <submittedName>
        <fullName evidence="8">Potassium voltage-gated channel subfamily E member 1-like</fullName>
    </submittedName>
</protein>
<evidence type="ECO:0000256" key="1">
    <source>
        <dbReference type="ARBA" id="ARBA00004167"/>
    </source>
</evidence>
<dbReference type="InParanoid" id="A0A6J2WJB4"/>
<evidence type="ECO:0000256" key="5">
    <source>
        <dbReference type="ARBA" id="ARBA00023136"/>
    </source>
</evidence>
<dbReference type="PANTHER" id="PTHR15282:SF10">
    <property type="entry name" value="POTASSIUM VOLTAGE-GATED CHANNEL SUBFAMILY E MEMBER 1"/>
    <property type="match status" value="1"/>
</dbReference>
<feature type="transmembrane region" description="Helical" evidence="6">
    <location>
        <begin position="55"/>
        <end position="77"/>
    </location>
</feature>
<gene>
    <name evidence="8" type="primary">LOC115823510</name>
</gene>
<keyword evidence="5 6" id="KW-0472">Membrane</keyword>
<proteinExistence type="inferred from homology"/>
<keyword evidence="4 6" id="KW-1133">Transmembrane helix</keyword>
<keyword evidence="3 6" id="KW-0812">Transmembrane</keyword>
<keyword evidence="7" id="KW-1185">Reference proteome</keyword>
<evidence type="ECO:0000256" key="3">
    <source>
        <dbReference type="ARBA" id="ARBA00022692"/>
    </source>
</evidence>
<dbReference type="Proteomes" id="UP000504632">
    <property type="component" value="Chromosome 10"/>
</dbReference>
<dbReference type="PRINTS" id="PR00168">
    <property type="entry name" value="KCNECHANNEL"/>
</dbReference>
<dbReference type="GO" id="GO:0015459">
    <property type="term" value="F:potassium channel regulator activity"/>
    <property type="evidence" value="ECO:0007669"/>
    <property type="project" value="TreeGrafter"/>
</dbReference>
<dbReference type="GO" id="GO:0086091">
    <property type="term" value="P:regulation of heart rate by cardiac conduction"/>
    <property type="evidence" value="ECO:0007669"/>
    <property type="project" value="TreeGrafter"/>
</dbReference>
<evidence type="ECO:0000256" key="4">
    <source>
        <dbReference type="ARBA" id="ARBA00022989"/>
    </source>
</evidence>
<sequence length="147" mass="16797">MFLQNSTDLHTLLVSWLQYYTNGTWISPALPVSPAALQLPLPLNQDQERDQWQGIIYILLMVGLFSFFTFGIMFSYIRSKKLENSRDPYHQYIARDWAKVLTPSAVITQALKSVRKEPTIISNPAVLEDLPGCSGVNKDLTKDNRHE</sequence>
<dbReference type="GO" id="GO:0097623">
    <property type="term" value="P:potassium ion export across plasma membrane"/>
    <property type="evidence" value="ECO:0007669"/>
    <property type="project" value="TreeGrafter"/>
</dbReference>
<dbReference type="Pfam" id="PF02060">
    <property type="entry name" value="ISK_Channel"/>
    <property type="match status" value="1"/>
</dbReference>
<organism evidence="7 8">
    <name type="scientific">Chanos chanos</name>
    <name type="common">Milkfish</name>
    <name type="synonym">Mugil chanos</name>
    <dbReference type="NCBI Taxonomy" id="29144"/>
    <lineage>
        <taxon>Eukaryota</taxon>
        <taxon>Metazoa</taxon>
        <taxon>Chordata</taxon>
        <taxon>Craniata</taxon>
        <taxon>Vertebrata</taxon>
        <taxon>Euteleostomi</taxon>
        <taxon>Actinopterygii</taxon>
        <taxon>Neopterygii</taxon>
        <taxon>Teleostei</taxon>
        <taxon>Ostariophysi</taxon>
        <taxon>Gonorynchiformes</taxon>
        <taxon>Chanidae</taxon>
        <taxon>Chanos</taxon>
    </lineage>
</organism>
<dbReference type="GeneID" id="115823510"/>
<comment type="similarity">
    <text evidence="2">Belongs to the potassium channel KCNE family.</text>
</comment>